<name>A0A9N9DNK8_9GLOM</name>
<evidence type="ECO:0000313" key="1">
    <source>
        <dbReference type="EMBL" id="CAG8641537.1"/>
    </source>
</evidence>
<gene>
    <name evidence="1" type="ORF">AMORRO_LOCUS9535</name>
</gene>
<keyword evidence="2" id="KW-1185">Reference proteome</keyword>
<proteinExistence type="predicted"/>
<dbReference type="AlphaFoldDB" id="A0A9N9DNK8"/>
<sequence>MRMVIARITPYQNYTKTLAQRNTIITRLYRLNKNVSAIRIMSATKHINTKTVHISTNKDLNKVLKLYMELFGNKTW</sequence>
<reference evidence="1" key="1">
    <citation type="submission" date="2021-06" db="EMBL/GenBank/DDBJ databases">
        <authorList>
            <person name="Kallberg Y."/>
            <person name="Tangrot J."/>
            <person name="Rosling A."/>
        </authorList>
    </citation>
    <scope>NUCLEOTIDE SEQUENCE</scope>
    <source>
        <strain evidence="1">CL551</strain>
    </source>
</reference>
<dbReference type="Proteomes" id="UP000789342">
    <property type="component" value="Unassembled WGS sequence"/>
</dbReference>
<organism evidence="1 2">
    <name type="scientific">Acaulospora morrowiae</name>
    <dbReference type="NCBI Taxonomy" id="94023"/>
    <lineage>
        <taxon>Eukaryota</taxon>
        <taxon>Fungi</taxon>
        <taxon>Fungi incertae sedis</taxon>
        <taxon>Mucoromycota</taxon>
        <taxon>Glomeromycotina</taxon>
        <taxon>Glomeromycetes</taxon>
        <taxon>Diversisporales</taxon>
        <taxon>Acaulosporaceae</taxon>
        <taxon>Acaulospora</taxon>
    </lineage>
</organism>
<protein>
    <submittedName>
        <fullName evidence="1">16216_t:CDS:1</fullName>
    </submittedName>
</protein>
<dbReference type="EMBL" id="CAJVPV010009438">
    <property type="protein sequence ID" value="CAG8641537.1"/>
    <property type="molecule type" value="Genomic_DNA"/>
</dbReference>
<comment type="caution">
    <text evidence="1">The sequence shown here is derived from an EMBL/GenBank/DDBJ whole genome shotgun (WGS) entry which is preliminary data.</text>
</comment>
<accession>A0A9N9DNK8</accession>
<evidence type="ECO:0000313" key="2">
    <source>
        <dbReference type="Proteomes" id="UP000789342"/>
    </source>
</evidence>